<accession>A0A0M3HMH1</accession>
<dbReference type="WBParaSite" id="ALUE_0000271601-mRNA-1">
    <property type="protein sequence ID" value="ALUE_0000271601-mRNA-1"/>
    <property type="gene ID" value="ALUE_0000271601"/>
</dbReference>
<dbReference type="Proteomes" id="UP000036681">
    <property type="component" value="Unplaced"/>
</dbReference>
<keyword evidence="2" id="KW-1185">Reference proteome</keyword>
<evidence type="ECO:0000256" key="1">
    <source>
        <dbReference type="SAM" id="Phobius"/>
    </source>
</evidence>
<sequence length="68" mass="7813">MTVYAAILLRPALTIFVLYLLLVKMKNHDLKVFVLNLYSWSTASDFFATSQVVTSIMGLFNTFYATIW</sequence>
<feature type="transmembrane region" description="Helical" evidence="1">
    <location>
        <begin position="6"/>
        <end position="23"/>
    </location>
</feature>
<proteinExistence type="predicted"/>
<keyword evidence="1" id="KW-0472">Membrane</keyword>
<protein>
    <submittedName>
        <fullName evidence="3">G_PROTEIN_RECEP_F1_2 domain-containing protein</fullName>
    </submittedName>
</protein>
<name>A0A0M3HMH1_ASCLU</name>
<reference evidence="3" key="1">
    <citation type="submission" date="2017-02" db="UniProtKB">
        <authorList>
            <consortium name="WormBaseParasite"/>
        </authorList>
    </citation>
    <scope>IDENTIFICATION</scope>
</reference>
<dbReference type="AlphaFoldDB" id="A0A0M3HMH1"/>
<keyword evidence="1" id="KW-0812">Transmembrane</keyword>
<evidence type="ECO:0000313" key="2">
    <source>
        <dbReference type="Proteomes" id="UP000036681"/>
    </source>
</evidence>
<keyword evidence="1" id="KW-1133">Transmembrane helix</keyword>
<organism evidence="2 3">
    <name type="scientific">Ascaris lumbricoides</name>
    <name type="common">Giant roundworm</name>
    <dbReference type="NCBI Taxonomy" id="6252"/>
    <lineage>
        <taxon>Eukaryota</taxon>
        <taxon>Metazoa</taxon>
        <taxon>Ecdysozoa</taxon>
        <taxon>Nematoda</taxon>
        <taxon>Chromadorea</taxon>
        <taxon>Rhabditida</taxon>
        <taxon>Spirurina</taxon>
        <taxon>Ascaridomorpha</taxon>
        <taxon>Ascaridoidea</taxon>
        <taxon>Ascarididae</taxon>
        <taxon>Ascaris</taxon>
    </lineage>
</organism>
<evidence type="ECO:0000313" key="3">
    <source>
        <dbReference type="WBParaSite" id="ALUE_0000271601-mRNA-1"/>
    </source>
</evidence>